<proteinExistence type="predicted"/>
<comment type="caution">
    <text evidence="1">The sequence shown here is derived from an EMBL/GenBank/DDBJ whole genome shotgun (WGS) entry which is preliminary data.</text>
</comment>
<dbReference type="RefSeq" id="WP_161049917.1">
    <property type="nucleotide sequence ID" value="NZ_WWCR01000007.1"/>
</dbReference>
<dbReference type="Proteomes" id="UP000469734">
    <property type="component" value="Unassembled WGS sequence"/>
</dbReference>
<sequence length="133" mass="14342">MKFGKLKSVGHNLADSMASGMGFLIGVYHMDVFAEAAASEEGYITVDFLNGTVSGAKPSDSLNRAILLFRDAVPLMCDKHGIELAYARTLVARFGTDAAYGPHFRVTVESATGKKSTDQFVGIPGKRLKRRKA</sequence>
<gene>
    <name evidence="1" type="ORF">GTP56_09480</name>
</gene>
<name>A0A7X4KGS3_9BURK</name>
<accession>A0A7X4KGS3</accession>
<organism evidence="1 2">
    <name type="scientific">Duganella margarita</name>
    <dbReference type="NCBI Taxonomy" id="2692170"/>
    <lineage>
        <taxon>Bacteria</taxon>
        <taxon>Pseudomonadati</taxon>
        <taxon>Pseudomonadota</taxon>
        <taxon>Betaproteobacteria</taxon>
        <taxon>Burkholderiales</taxon>
        <taxon>Oxalobacteraceae</taxon>
        <taxon>Telluria group</taxon>
        <taxon>Duganella</taxon>
    </lineage>
</organism>
<reference evidence="1 2" key="1">
    <citation type="submission" date="2019-12" db="EMBL/GenBank/DDBJ databases">
        <title>Novel species isolated from a subtropical stream in China.</title>
        <authorList>
            <person name="Lu H."/>
        </authorList>
    </citation>
    <scope>NUCLEOTIDE SEQUENCE [LARGE SCALE GENOMIC DNA]</scope>
    <source>
        <strain evidence="1 2">FT134W</strain>
    </source>
</reference>
<evidence type="ECO:0000313" key="1">
    <source>
        <dbReference type="EMBL" id="MYM72427.1"/>
    </source>
</evidence>
<dbReference type="EMBL" id="WWCR01000007">
    <property type="protein sequence ID" value="MYM72427.1"/>
    <property type="molecule type" value="Genomic_DNA"/>
</dbReference>
<protein>
    <submittedName>
        <fullName evidence="1">Uncharacterized protein</fullName>
    </submittedName>
</protein>
<dbReference type="AlphaFoldDB" id="A0A7X4KGS3"/>
<evidence type="ECO:0000313" key="2">
    <source>
        <dbReference type="Proteomes" id="UP000469734"/>
    </source>
</evidence>